<comment type="caution">
    <text evidence="9">The sequence shown here is derived from an EMBL/GenBank/DDBJ whole genome shotgun (WGS) entry which is preliminary data.</text>
</comment>
<dbReference type="InterPro" id="IPR040177">
    <property type="entry name" value="SLC30A9"/>
</dbReference>
<feature type="signal peptide" evidence="7">
    <location>
        <begin position="1"/>
        <end position="26"/>
    </location>
</feature>
<keyword evidence="10" id="KW-1185">Reference proteome</keyword>
<dbReference type="EMBL" id="BNAQ01000007">
    <property type="protein sequence ID" value="GHH24678.1"/>
    <property type="molecule type" value="Genomic_DNA"/>
</dbReference>
<keyword evidence="7" id="KW-0732">Signal</keyword>
<name>A0ABQ3LYH4_9SPHN</name>
<accession>A0ABQ3LYH4</accession>
<proteinExistence type="predicted"/>
<feature type="transmembrane region" description="Helical" evidence="6">
    <location>
        <begin position="116"/>
        <end position="135"/>
    </location>
</feature>
<evidence type="ECO:0000313" key="10">
    <source>
        <dbReference type="Proteomes" id="UP000652430"/>
    </source>
</evidence>
<feature type="transmembrane region" description="Helical" evidence="6">
    <location>
        <begin position="195"/>
        <end position="213"/>
    </location>
</feature>
<keyword evidence="3 6" id="KW-0812">Transmembrane</keyword>
<dbReference type="InterPro" id="IPR002524">
    <property type="entry name" value="Cation_efflux"/>
</dbReference>
<comment type="subcellular location">
    <subcellularLocation>
        <location evidence="1">Membrane</location>
        <topology evidence="1">Multi-pass membrane protein</topology>
    </subcellularLocation>
</comment>
<feature type="chain" id="PRO_5045205953" evidence="7">
    <location>
        <begin position="27"/>
        <end position="376"/>
    </location>
</feature>
<feature type="transmembrane region" description="Helical" evidence="6">
    <location>
        <begin position="170"/>
        <end position="189"/>
    </location>
</feature>
<evidence type="ECO:0000256" key="6">
    <source>
        <dbReference type="SAM" id="Phobius"/>
    </source>
</evidence>
<evidence type="ECO:0000256" key="5">
    <source>
        <dbReference type="ARBA" id="ARBA00023136"/>
    </source>
</evidence>
<evidence type="ECO:0000313" key="9">
    <source>
        <dbReference type="EMBL" id="GHH24678.1"/>
    </source>
</evidence>
<dbReference type="InterPro" id="IPR027469">
    <property type="entry name" value="Cation_efflux_TMD_sf"/>
</dbReference>
<dbReference type="PANTHER" id="PTHR13414:SF9">
    <property type="entry name" value="PROTON-COUPLED ZINC ANTIPORTER SLC30A9, MITOCHONDRIAL"/>
    <property type="match status" value="1"/>
</dbReference>
<keyword evidence="4 6" id="KW-1133">Transmembrane helix</keyword>
<feature type="transmembrane region" description="Helical" evidence="6">
    <location>
        <begin position="79"/>
        <end position="100"/>
    </location>
</feature>
<evidence type="ECO:0000256" key="4">
    <source>
        <dbReference type="ARBA" id="ARBA00022989"/>
    </source>
</evidence>
<dbReference type="Gene3D" id="1.20.1510.10">
    <property type="entry name" value="Cation efflux protein transmembrane domain"/>
    <property type="match status" value="1"/>
</dbReference>
<dbReference type="Pfam" id="PF01545">
    <property type="entry name" value="Cation_efflux"/>
    <property type="match status" value="1"/>
</dbReference>
<organism evidence="9 10">
    <name type="scientific">Sphingomonas glacialis</name>
    <dbReference type="NCBI Taxonomy" id="658225"/>
    <lineage>
        <taxon>Bacteria</taxon>
        <taxon>Pseudomonadati</taxon>
        <taxon>Pseudomonadota</taxon>
        <taxon>Alphaproteobacteria</taxon>
        <taxon>Sphingomonadales</taxon>
        <taxon>Sphingomonadaceae</taxon>
        <taxon>Sphingomonas</taxon>
    </lineage>
</organism>
<dbReference type="SUPFAM" id="SSF160240">
    <property type="entry name" value="Cation efflux protein cytoplasmic domain-like"/>
    <property type="match status" value="1"/>
</dbReference>
<evidence type="ECO:0000259" key="8">
    <source>
        <dbReference type="Pfam" id="PF01545"/>
    </source>
</evidence>
<dbReference type="NCBIfam" id="TIGR01297">
    <property type="entry name" value="CDF"/>
    <property type="match status" value="1"/>
</dbReference>
<protein>
    <submittedName>
        <fullName evidence="9">Cation transporter</fullName>
    </submittedName>
</protein>
<reference evidence="10" key="1">
    <citation type="journal article" date="2019" name="Int. J. Syst. Evol. Microbiol.">
        <title>The Global Catalogue of Microorganisms (GCM) 10K type strain sequencing project: providing services to taxonomists for standard genome sequencing and annotation.</title>
        <authorList>
            <consortium name="The Broad Institute Genomics Platform"/>
            <consortium name="The Broad Institute Genome Sequencing Center for Infectious Disease"/>
            <person name="Wu L."/>
            <person name="Ma J."/>
        </authorList>
    </citation>
    <scope>NUCLEOTIDE SEQUENCE [LARGE SCALE GENOMIC DNA]</scope>
    <source>
        <strain evidence="10">CGMCC 1.8957</strain>
    </source>
</reference>
<dbReference type="Proteomes" id="UP000652430">
    <property type="component" value="Unassembled WGS sequence"/>
</dbReference>
<dbReference type="InterPro" id="IPR036837">
    <property type="entry name" value="Cation_efflux_CTD_sf"/>
</dbReference>
<dbReference type="PANTHER" id="PTHR13414">
    <property type="entry name" value="HUEL-CATION TRANSPORTER"/>
    <property type="match status" value="1"/>
</dbReference>
<feature type="domain" description="Cation efflux protein transmembrane" evidence="8">
    <location>
        <begin position="14"/>
        <end position="221"/>
    </location>
</feature>
<evidence type="ECO:0000256" key="2">
    <source>
        <dbReference type="ARBA" id="ARBA00022448"/>
    </source>
</evidence>
<evidence type="ECO:0000256" key="3">
    <source>
        <dbReference type="ARBA" id="ARBA00022692"/>
    </source>
</evidence>
<dbReference type="RefSeq" id="WP_189677497.1">
    <property type="nucleotide sequence ID" value="NZ_BNAQ01000007.1"/>
</dbReference>
<dbReference type="InterPro" id="IPR058533">
    <property type="entry name" value="Cation_efflux_TM"/>
</dbReference>
<dbReference type="SUPFAM" id="SSF161111">
    <property type="entry name" value="Cation efflux protein transmembrane domain-like"/>
    <property type="match status" value="1"/>
</dbReference>
<keyword evidence="5 6" id="KW-0472">Membrane</keyword>
<keyword evidence="2" id="KW-0813">Transport</keyword>
<evidence type="ECO:0000256" key="7">
    <source>
        <dbReference type="SAM" id="SignalP"/>
    </source>
</evidence>
<sequence length="376" mass="40362">MVSRRKNSSTPAVRAALAGDVLVALAKSAAALWTGSSAMTSEAIHSFVDAGNGILLLYGIRRAGHRPDIEHPLGYGRELYFWSFIVALLVFAVGAGFAVYEGVNHVLHPEAIQHPLINYAVLGVAFGLEGWAWLVSFKQFKAASGELGFYAAFRESKDPPSFMILFENSAALLGLVVAAIGTASAVAFQQPWLDGVASIIIGVILGGTAVLLARESKSLLIGERADPHLSRSILAIAAAEPFVTRANGLLTVQLSPDQILAALSLEFSDERTISQVEQQVIALEQHVRAAHPDVVVLFVKPQTDKAFSAQRRDRFGDPVEDARKRRGSRFFGLTLPSFIPSAWRAQRLVPTITSKLDEGAVPVGEVSQDTIKSGTV</sequence>
<gene>
    <name evidence="9" type="primary">catA</name>
    <name evidence="9" type="ORF">GCM10008023_37020</name>
</gene>
<evidence type="ECO:0000256" key="1">
    <source>
        <dbReference type="ARBA" id="ARBA00004141"/>
    </source>
</evidence>